<dbReference type="GO" id="GO:0016787">
    <property type="term" value="F:hydrolase activity"/>
    <property type="evidence" value="ECO:0007669"/>
    <property type="project" value="UniProtKB-KW"/>
</dbReference>
<dbReference type="Gene3D" id="3.20.110.10">
    <property type="entry name" value="Glycoside hydrolase 38, N terminal domain"/>
    <property type="match status" value="1"/>
</dbReference>
<keyword evidence="1" id="KW-0378">Hydrolase</keyword>
<dbReference type="InterPro" id="IPR011330">
    <property type="entry name" value="Glyco_hydro/deAcase_b/a-brl"/>
</dbReference>
<dbReference type="OrthoDB" id="237949at2"/>
<protein>
    <submittedName>
        <fullName evidence="1">Glycoside hydrolase</fullName>
    </submittedName>
</protein>
<dbReference type="CDD" id="cd10791">
    <property type="entry name" value="GH38N_AMII_like_1"/>
    <property type="match status" value="1"/>
</dbReference>
<comment type="caution">
    <text evidence="1">The sequence shown here is derived from an EMBL/GenBank/DDBJ whole genome shotgun (WGS) entry which is preliminary data.</text>
</comment>
<dbReference type="Pfam" id="PF16477">
    <property type="entry name" value="DUF5054"/>
    <property type="match status" value="1"/>
</dbReference>
<evidence type="ECO:0000313" key="1">
    <source>
        <dbReference type="EMBL" id="OCT15182.1"/>
    </source>
</evidence>
<dbReference type="Proteomes" id="UP000093309">
    <property type="component" value="Unassembled WGS sequence"/>
</dbReference>
<dbReference type="SUPFAM" id="SSF88713">
    <property type="entry name" value="Glycoside hydrolase/deacetylase"/>
    <property type="match status" value="1"/>
</dbReference>
<name>A0A1C1A3P3_9BACL</name>
<evidence type="ECO:0000313" key="2">
    <source>
        <dbReference type="Proteomes" id="UP000093309"/>
    </source>
</evidence>
<accession>A0A1C1A3P3</accession>
<gene>
    <name evidence="1" type="ORF">A8709_13850</name>
</gene>
<dbReference type="GO" id="GO:0005975">
    <property type="term" value="P:carbohydrate metabolic process"/>
    <property type="evidence" value="ECO:0007669"/>
    <property type="project" value="InterPro"/>
</dbReference>
<dbReference type="RefSeq" id="WP_065852093.1">
    <property type="nucleotide sequence ID" value="NZ_LYPC01000014.1"/>
</dbReference>
<keyword evidence="2" id="KW-1185">Reference proteome</keyword>
<dbReference type="EMBL" id="LYPC01000014">
    <property type="protein sequence ID" value="OCT15182.1"/>
    <property type="molecule type" value="Genomic_DNA"/>
</dbReference>
<dbReference type="InterPro" id="IPR027291">
    <property type="entry name" value="Glyco_hydro_38_N_sf"/>
</dbReference>
<organism evidence="1 2">
    <name type="scientific">Paenibacillus pectinilyticus</name>
    <dbReference type="NCBI Taxonomy" id="512399"/>
    <lineage>
        <taxon>Bacteria</taxon>
        <taxon>Bacillati</taxon>
        <taxon>Bacillota</taxon>
        <taxon>Bacilli</taxon>
        <taxon>Bacillales</taxon>
        <taxon>Paenibacillaceae</taxon>
        <taxon>Paenibacillus</taxon>
    </lineage>
</organism>
<dbReference type="AlphaFoldDB" id="A0A1C1A3P3"/>
<dbReference type="STRING" id="512399.A8709_13850"/>
<reference evidence="2" key="1">
    <citation type="submission" date="2016-05" db="EMBL/GenBank/DDBJ databases">
        <title>Paenibacillus oryzae. sp. nov., isolated from the rice root.</title>
        <authorList>
            <person name="Zhang J."/>
            <person name="Zhang X."/>
        </authorList>
    </citation>
    <scope>NUCLEOTIDE SEQUENCE [LARGE SCALE GENOMIC DNA]</scope>
    <source>
        <strain evidence="2">KCTC13222</strain>
    </source>
</reference>
<sequence>MKNVKRLHVIFKTHLDIGFTDLAANVVDKYMNVFIPQALELSEKMVIEGGRSKFIWTVGSWLIEEYLQTASEEKRVRMEQAIVRGDIAWHGLPFTTHTELMDKNLLEYGLSISKKLDQKFEKHTIAAKMTDVPGHTIAMVPILAKYGIRYLHIGVNPSSKPPCVPEVFVWRASDGSELIVNYASDYGQTLKVEGLEDALYFAHTGDNCGPSSLEEIEKLYIQLQSEYPEAEIAASTLDHFAERLMPFKDSLPVVCEEIGDSWIQGTASDPMKVAHYRELLRLRDQWVASGSLDPQSESYGRFCNRLMLIPEHTWGLDEKKYLGDYDNYASANFKAARAADQVMSRVEKSNRQLAFAKGQAHNERSYTYFESSWQEQREYLDQAISALRLDLQIEARKALDSMHPDNWSHFDAVENIKHLKANRCYEVGQFRVSFATDGSINQLVDTNKKVWANDEYRLGVFRYETFGKENYDRYMNEYTINMKEHYFWAYPDHGKPGFEFAEPQPAHKLYKPILRSLRIGRLPTADKVYAQLEMQPEACSHYGAPQQLAIVYTFHRNDATIDAELTWMDKTACRLPEASWFSFIPAVNNPNRWTMDKLGTQISPLHVVKNGNRNMHAVGKGVFYEGADGSFSIESMDAPVVCPGERRLLQFDNSFAPLDGGFHFNLHNNVWGTNFRMWFEEDMKFRFRLVIRSSH</sequence>
<proteinExistence type="predicted"/>
<dbReference type="InterPro" id="IPR032482">
    <property type="entry name" value="DUF5054"/>
</dbReference>